<dbReference type="EC" id="3.5.1.2" evidence="8"/>
<comment type="caution">
    <text evidence="9">The sequence shown here is derived from an EMBL/GenBank/DDBJ whole genome shotgun (WGS) entry which is preliminary data.</text>
</comment>
<evidence type="ECO:0000313" key="9">
    <source>
        <dbReference type="EMBL" id="CCI17933.1"/>
    </source>
</evidence>
<dbReference type="CDD" id="cd01740">
    <property type="entry name" value="GATase1_FGAR_AT"/>
    <property type="match status" value="1"/>
</dbReference>
<comment type="pathway">
    <text evidence="8">Purine metabolism; IMP biosynthesis via de novo pathway; 5-amino-1-(5-phospho-D-ribosyl)imidazole from N(2)-formyl-N(1)-(5-phospho-D-ribosyl)glycinamide: step 1/2.</text>
</comment>
<evidence type="ECO:0000256" key="5">
    <source>
        <dbReference type="ARBA" id="ARBA00022801"/>
    </source>
</evidence>
<dbReference type="HOGENOM" id="CLU_001031_3_1_3"/>
<keyword evidence="3 8" id="KW-0547">Nucleotide-binding</keyword>
<dbReference type="AlphaFoldDB" id="I4H7A9"/>
<dbReference type="EMBL" id="CAIM01000264">
    <property type="protein sequence ID" value="CCI17933.1"/>
    <property type="molecule type" value="Genomic_DNA"/>
</dbReference>
<evidence type="ECO:0000313" key="10">
    <source>
        <dbReference type="Proteomes" id="UP000003613"/>
    </source>
</evidence>
<dbReference type="InterPro" id="IPR029062">
    <property type="entry name" value="Class_I_gatase-like"/>
</dbReference>
<dbReference type="EC" id="6.3.5.3" evidence="8"/>
<comment type="catalytic activity">
    <reaction evidence="8">
        <text>L-glutamine + H2O = L-glutamate + NH4(+)</text>
        <dbReference type="Rhea" id="RHEA:15889"/>
        <dbReference type="ChEBI" id="CHEBI:15377"/>
        <dbReference type="ChEBI" id="CHEBI:28938"/>
        <dbReference type="ChEBI" id="CHEBI:29985"/>
        <dbReference type="ChEBI" id="CHEBI:58359"/>
        <dbReference type="EC" id="3.5.1.2"/>
    </reaction>
</comment>
<name>I4H7A9_MICAE</name>
<dbReference type="NCBIfam" id="NF002957">
    <property type="entry name" value="PRK03619.1"/>
    <property type="match status" value="1"/>
</dbReference>
<keyword evidence="1 8" id="KW-0963">Cytoplasm</keyword>
<comment type="subcellular location">
    <subcellularLocation>
        <location evidence="8">Cytoplasm</location>
    </subcellularLocation>
</comment>
<dbReference type="GO" id="GO:0005737">
    <property type="term" value="C:cytoplasm"/>
    <property type="evidence" value="ECO:0007669"/>
    <property type="project" value="UniProtKB-SubCell"/>
</dbReference>
<comment type="subunit">
    <text evidence="8">Part of the FGAM synthase complex composed of 1 PurL, 1 PurQ and 2 PurS subunits.</text>
</comment>
<dbReference type="SMART" id="SM01211">
    <property type="entry name" value="GATase_5"/>
    <property type="match status" value="1"/>
</dbReference>
<evidence type="ECO:0000256" key="7">
    <source>
        <dbReference type="ARBA" id="ARBA00022962"/>
    </source>
</evidence>
<keyword evidence="2 8" id="KW-0436">Ligase</keyword>
<dbReference type="NCBIfam" id="TIGR01737">
    <property type="entry name" value="FGAM_synth_I"/>
    <property type="match status" value="1"/>
</dbReference>
<feature type="active site" description="Nucleophile" evidence="8">
    <location>
        <position position="117"/>
    </location>
</feature>
<comment type="catalytic activity">
    <reaction evidence="8">
        <text>N(2)-formyl-N(1)-(5-phospho-beta-D-ribosyl)glycinamide + L-glutamine + ATP + H2O = 2-formamido-N(1)-(5-O-phospho-beta-D-ribosyl)acetamidine + L-glutamate + ADP + phosphate + H(+)</text>
        <dbReference type="Rhea" id="RHEA:17129"/>
        <dbReference type="ChEBI" id="CHEBI:15377"/>
        <dbReference type="ChEBI" id="CHEBI:15378"/>
        <dbReference type="ChEBI" id="CHEBI:29985"/>
        <dbReference type="ChEBI" id="CHEBI:30616"/>
        <dbReference type="ChEBI" id="CHEBI:43474"/>
        <dbReference type="ChEBI" id="CHEBI:58359"/>
        <dbReference type="ChEBI" id="CHEBI:147286"/>
        <dbReference type="ChEBI" id="CHEBI:147287"/>
        <dbReference type="ChEBI" id="CHEBI:456216"/>
        <dbReference type="EC" id="6.3.5.3"/>
    </reaction>
</comment>
<dbReference type="Proteomes" id="UP000003613">
    <property type="component" value="Unassembled WGS sequence"/>
</dbReference>
<dbReference type="GO" id="GO:0006189">
    <property type="term" value="P:'de novo' IMP biosynthetic process"/>
    <property type="evidence" value="ECO:0007669"/>
    <property type="project" value="UniProtKB-UniRule"/>
</dbReference>
<dbReference type="PIRSF" id="PIRSF001586">
    <property type="entry name" value="FGAM_synth_I"/>
    <property type="match status" value="1"/>
</dbReference>
<protein>
    <recommendedName>
        <fullName evidence="8">Phosphoribosylformylglycinamidine synthase subunit PurQ</fullName>
        <shortName evidence="8">FGAM synthase</shortName>
        <ecNumber evidence="8">6.3.5.3</ecNumber>
    </recommendedName>
    <alternativeName>
        <fullName evidence="8">Formylglycinamide ribonucleotide amidotransferase subunit I</fullName>
        <shortName evidence="8">FGAR amidotransferase I</shortName>
        <shortName evidence="8">FGAR-AT I</shortName>
    </alternativeName>
    <alternativeName>
        <fullName evidence="8">Glutaminase PurQ</fullName>
        <ecNumber evidence="8">3.5.1.2</ecNumber>
    </alternativeName>
    <alternativeName>
        <fullName evidence="8">Phosphoribosylformylglycinamidine synthase subunit I</fullName>
    </alternativeName>
</protein>
<sequence>MGKWGNSPNTPIPQHPSDESFLHNELTKLKIMKFGIIVFPGSNCDRDVATVTEGIFQQPTRYIWHQETDLGDVDVIVVPGGFSYGDYLRCGAIARFSPAMKTVREEAEKGKLVLGICNGFQVLTEIGLLPGALIRNCDLHFICDRVPVKVENNQSVWTRGYQPQQVLNLPIAHGEGRYYAAEDTLKSLEDNGQILFRYCTPTGEVNESGNPNGSLNNIAGITNKAGNVLGMMPHPERAADPLLNLTDGSLLFRELINCC</sequence>
<dbReference type="HAMAP" id="MF_00421">
    <property type="entry name" value="PurQ"/>
    <property type="match status" value="1"/>
</dbReference>
<dbReference type="Gene3D" id="3.40.50.880">
    <property type="match status" value="1"/>
</dbReference>
<evidence type="ECO:0000256" key="2">
    <source>
        <dbReference type="ARBA" id="ARBA00022598"/>
    </source>
</evidence>
<dbReference type="InterPro" id="IPR010075">
    <property type="entry name" value="PRibForGlyAmidine_synth_PurQ"/>
</dbReference>
<evidence type="ECO:0000256" key="1">
    <source>
        <dbReference type="ARBA" id="ARBA00022490"/>
    </source>
</evidence>
<proteinExistence type="inferred from homology"/>
<evidence type="ECO:0000256" key="6">
    <source>
        <dbReference type="ARBA" id="ARBA00022840"/>
    </source>
</evidence>
<feature type="active site" evidence="8">
    <location>
        <position position="236"/>
    </location>
</feature>
<dbReference type="Pfam" id="PF13507">
    <property type="entry name" value="GATase_5"/>
    <property type="match status" value="1"/>
</dbReference>
<dbReference type="GO" id="GO:0005524">
    <property type="term" value="F:ATP binding"/>
    <property type="evidence" value="ECO:0007669"/>
    <property type="project" value="UniProtKB-KW"/>
</dbReference>
<accession>I4H7A9</accession>
<dbReference type="SUPFAM" id="SSF52317">
    <property type="entry name" value="Class I glutamine amidotransferase-like"/>
    <property type="match status" value="1"/>
</dbReference>
<dbReference type="PANTHER" id="PTHR47552">
    <property type="entry name" value="PHOSPHORIBOSYLFORMYLGLYCINAMIDINE SYNTHASE SUBUNIT PURQ"/>
    <property type="match status" value="1"/>
</dbReference>
<keyword evidence="7 8" id="KW-0315">Glutamine amidotransferase</keyword>
<evidence type="ECO:0000256" key="3">
    <source>
        <dbReference type="ARBA" id="ARBA00022741"/>
    </source>
</evidence>
<dbReference type="PROSITE" id="PS51273">
    <property type="entry name" value="GATASE_TYPE_1"/>
    <property type="match status" value="1"/>
</dbReference>
<dbReference type="UniPathway" id="UPA00074">
    <property type="reaction ID" value="UER00128"/>
</dbReference>
<evidence type="ECO:0000256" key="4">
    <source>
        <dbReference type="ARBA" id="ARBA00022755"/>
    </source>
</evidence>
<dbReference type="GO" id="GO:0004642">
    <property type="term" value="F:phosphoribosylformylglycinamidine synthase activity"/>
    <property type="evidence" value="ECO:0007669"/>
    <property type="project" value="UniProtKB-UniRule"/>
</dbReference>
<dbReference type="PANTHER" id="PTHR47552:SF1">
    <property type="entry name" value="PHOSPHORIBOSYLFORMYLGLYCINAMIDINE SYNTHASE SUBUNIT PURQ"/>
    <property type="match status" value="1"/>
</dbReference>
<reference evidence="9 10" key="1">
    <citation type="submission" date="2012-04" db="EMBL/GenBank/DDBJ databases">
        <authorList>
            <person name="Genoscope - CEA"/>
        </authorList>
    </citation>
    <scope>NUCLEOTIDE SEQUENCE [LARGE SCALE GENOMIC DNA]</scope>
    <source>
        <strain evidence="9 10">9807</strain>
    </source>
</reference>
<evidence type="ECO:0000256" key="8">
    <source>
        <dbReference type="HAMAP-Rule" id="MF_00421"/>
    </source>
</evidence>
<keyword evidence="6 8" id="KW-0067">ATP-binding</keyword>
<gene>
    <name evidence="8 9" type="primary">purQ</name>
    <name evidence="9" type="ORF">MICAF_3360006</name>
</gene>
<organism evidence="9 10">
    <name type="scientific">Microcystis aeruginosa PCC 9807</name>
    <dbReference type="NCBI Taxonomy" id="1160283"/>
    <lineage>
        <taxon>Bacteria</taxon>
        <taxon>Bacillati</taxon>
        <taxon>Cyanobacteriota</taxon>
        <taxon>Cyanophyceae</taxon>
        <taxon>Oscillatoriophycideae</taxon>
        <taxon>Chroococcales</taxon>
        <taxon>Microcystaceae</taxon>
        <taxon>Microcystis</taxon>
    </lineage>
</organism>
<feature type="active site" evidence="8">
    <location>
        <position position="234"/>
    </location>
</feature>
<keyword evidence="4 8" id="KW-0658">Purine biosynthesis</keyword>
<dbReference type="GO" id="GO:0004359">
    <property type="term" value="F:glutaminase activity"/>
    <property type="evidence" value="ECO:0007669"/>
    <property type="project" value="UniProtKB-EC"/>
</dbReference>
<comment type="function">
    <text evidence="8">Part of the phosphoribosylformylglycinamidine synthase complex involved in the purines biosynthetic pathway. Catalyzes the ATP-dependent conversion of formylglycinamide ribonucleotide (FGAR) and glutamine to yield formylglycinamidine ribonucleotide (FGAM) and glutamate. The FGAM synthase complex is composed of three subunits. PurQ produces an ammonia molecule by converting glutamine to glutamate. PurL transfers the ammonia molecule to FGAR to form FGAM in an ATP-dependent manner. PurS interacts with PurQ and PurL and is thought to assist in the transfer of the ammonia molecule from PurQ to PurL.</text>
</comment>
<keyword evidence="5 8" id="KW-0378">Hydrolase</keyword>